<keyword evidence="1" id="KW-0732">Signal</keyword>
<dbReference type="OrthoDB" id="10640747at2759"/>
<sequence length="324" mass="35595">MLVSTILAPLGAVLLQAALASGQACFDAGWAPNGQCNSDPNTPERLQANLIQDQAVANCSAAGVFTAVVKYMDLLGSTRWVSAMAAPTINPSFTGTIPFQFRVAQSTMAAGPVTFSLIGSNTGGQFTTRQVKSFTYNQAHATTLTVTTPTTTVTVFVSSLSTSTSSVDVTSYTTTTPSPRSTYTVSSSISTSFVLPTTVTTTSWYSVAPRTITTHTVTRQTRYVAHFVNQHDAFRYHKHIIVCYLYSCYSAAPGPTVSGTTNQCYQWYTVQSGDTTKFNFIERDRHELKHLDDNKRSFGNYHPCVWRYSYVCRRRWQSIHSWGP</sequence>
<dbReference type="EMBL" id="ML978713">
    <property type="protein sequence ID" value="KAF2090003.1"/>
    <property type="molecule type" value="Genomic_DNA"/>
</dbReference>
<dbReference type="Proteomes" id="UP000799776">
    <property type="component" value="Unassembled WGS sequence"/>
</dbReference>
<accession>A0A9P4HY37</accession>
<reference evidence="2" key="1">
    <citation type="journal article" date="2020" name="Stud. Mycol.">
        <title>101 Dothideomycetes genomes: a test case for predicting lifestyles and emergence of pathogens.</title>
        <authorList>
            <person name="Haridas S."/>
            <person name="Albert R."/>
            <person name="Binder M."/>
            <person name="Bloem J."/>
            <person name="Labutti K."/>
            <person name="Salamov A."/>
            <person name="Andreopoulos B."/>
            <person name="Baker S."/>
            <person name="Barry K."/>
            <person name="Bills G."/>
            <person name="Bluhm B."/>
            <person name="Cannon C."/>
            <person name="Castanera R."/>
            <person name="Culley D."/>
            <person name="Daum C."/>
            <person name="Ezra D."/>
            <person name="Gonzalez J."/>
            <person name="Henrissat B."/>
            <person name="Kuo A."/>
            <person name="Liang C."/>
            <person name="Lipzen A."/>
            <person name="Lutzoni F."/>
            <person name="Magnuson J."/>
            <person name="Mondo S."/>
            <person name="Nolan M."/>
            <person name="Ohm R."/>
            <person name="Pangilinan J."/>
            <person name="Park H.-J."/>
            <person name="Ramirez L."/>
            <person name="Alfaro M."/>
            <person name="Sun H."/>
            <person name="Tritt A."/>
            <person name="Yoshinaga Y."/>
            <person name="Zwiers L.-H."/>
            <person name="Turgeon B."/>
            <person name="Goodwin S."/>
            <person name="Spatafora J."/>
            <person name="Crous P."/>
            <person name="Grigoriev I."/>
        </authorList>
    </citation>
    <scope>NUCLEOTIDE SEQUENCE</scope>
    <source>
        <strain evidence="2">CBS 121410</strain>
    </source>
</reference>
<keyword evidence="3" id="KW-1185">Reference proteome</keyword>
<evidence type="ECO:0000256" key="1">
    <source>
        <dbReference type="SAM" id="SignalP"/>
    </source>
</evidence>
<proteinExistence type="predicted"/>
<protein>
    <submittedName>
        <fullName evidence="2">Uncharacterized protein</fullName>
    </submittedName>
</protein>
<organism evidence="2 3">
    <name type="scientific">Saccharata proteae CBS 121410</name>
    <dbReference type="NCBI Taxonomy" id="1314787"/>
    <lineage>
        <taxon>Eukaryota</taxon>
        <taxon>Fungi</taxon>
        <taxon>Dikarya</taxon>
        <taxon>Ascomycota</taxon>
        <taxon>Pezizomycotina</taxon>
        <taxon>Dothideomycetes</taxon>
        <taxon>Dothideomycetes incertae sedis</taxon>
        <taxon>Botryosphaeriales</taxon>
        <taxon>Saccharataceae</taxon>
        <taxon>Saccharata</taxon>
    </lineage>
</organism>
<evidence type="ECO:0000313" key="2">
    <source>
        <dbReference type="EMBL" id="KAF2090003.1"/>
    </source>
</evidence>
<name>A0A9P4HY37_9PEZI</name>
<evidence type="ECO:0000313" key="3">
    <source>
        <dbReference type="Proteomes" id="UP000799776"/>
    </source>
</evidence>
<feature type="signal peptide" evidence="1">
    <location>
        <begin position="1"/>
        <end position="22"/>
    </location>
</feature>
<dbReference type="AlphaFoldDB" id="A0A9P4HY37"/>
<gene>
    <name evidence="2" type="ORF">K490DRAFT_54424</name>
</gene>
<comment type="caution">
    <text evidence="2">The sequence shown here is derived from an EMBL/GenBank/DDBJ whole genome shotgun (WGS) entry which is preliminary data.</text>
</comment>
<feature type="chain" id="PRO_5040201032" evidence="1">
    <location>
        <begin position="23"/>
        <end position="324"/>
    </location>
</feature>